<dbReference type="GeneID" id="93571577"/>
<dbReference type="EMBL" id="KV878708">
    <property type="protein sequence ID" value="OJJ65768.1"/>
    <property type="molecule type" value="Genomic_DNA"/>
</dbReference>
<proteinExistence type="predicted"/>
<reference evidence="2" key="1">
    <citation type="journal article" date="2017" name="Genome Biol.">
        <title>Comparative genomics reveals high biological diversity and specific adaptations in the industrially and medically important fungal genus Aspergillus.</title>
        <authorList>
            <person name="de Vries R.P."/>
            <person name="Riley R."/>
            <person name="Wiebenga A."/>
            <person name="Aguilar-Osorio G."/>
            <person name="Amillis S."/>
            <person name="Uchima C.A."/>
            <person name="Anderluh G."/>
            <person name="Asadollahi M."/>
            <person name="Askin M."/>
            <person name="Barry K."/>
            <person name="Battaglia E."/>
            <person name="Bayram O."/>
            <person name="Benocci T."/>
            <person name="Braus-Stromeyer S.A."/>
            <person name="Caldana C."/>
            <person name="Canovas D."/>
            <person name="Cerqueira G.C."/>
            <person name="Chen F."/>
            <person name="Chen W."/>
            <person name="Choi C."/>
            <person name="Clum A."/>
            <person name="Dos Santos R.A."/>
            <person name="Damasio A.R."/>
            <person name="Diallinas G."/>
            <person name="Emri T."/>
            <person name="Fekete E."/>
            <person name="Flipphi M."/>
            <person name="Freyberg S."/>
            <person name="Gallo A."/>
            <person name="Gournas C."/>
            <person name="Habgood R."/>
            <person name="Hainaut M."/>
            <person name="Harispe M.L."/>
            <person name="Henrissat B."/>
            <person name="Hilden K.S."/>
            <person name="Hope R."/>
            <person name="Hossain A."/>
            <person name="Karabika E."/>
            <person name="Karaffa L."/>
            <person name="Karanyi Z."/>
            <person name="Krasevec N."/>
            <person name="Kuo A."/>
            <person name="Kusch H."/>
            <person name="LaButti K."/>
            <person name="Lagendijk E.L."/>
            <person name="Lapidus A."/>
            <person name="Levasseur A."/>
            <person name="Lindquist E."/>
            <person name="Lipzen A."/>
            <person name="Logrieco A.F."/>
            <person name="MacCabe A."/>
            <person name="Maekelae M.R."/>
            <person name="Malavazi I."/>
            <person name="Melin P."/>
            <person name="Meyer V."/>
            <person name="Mielnichuk N."/>
            <person name="Miskei M."/>
            <person name="Molnar A.P."/>
            <person name="Mule G."/>
            <person name="Ngan C.Y."/>
            <person name="Orejas M."/>
            <person name="Orosz E."/>
            <person name="Ouedraogo J.P."/>
            <person name="Overkamp K.M."/>
            <person name="Park H.-S."/>
            <person name="Perrone G."/>
            <person name="Piumi F."/>
            <person name="Punt P.J."/>
            <person name="Ram A.F."/>
            <person name="Ramon A."/>
            <person name="Rauscher S."/>
            <person name="Record E."/>
            <person name="Riano-Pachon D.M."/>
            <person name="Robert V."/>
            <person name="Roehrig J."/>
            <person name="Ruller R."/>
            <person name="Salamov A."/>
            <person name="Salih N.S."/>
            <person name="Samson R.A."/>
            <person name="Sandor E."/>
            <person name="Sanguinetti M."/>
            <person name="Schuetze T."/>
            <person name="Sepcic K."/>
            <person name="Shelest E."/>
            <person name="Sherlock G."/>
            <person name="Sophianopoulou V."/>
            <person name="Squina F.M."/>
            <person name="Sun H."/>
            <person name="Susca A."/>
            <person name="Todd R.B."/>
            <person name="Tsang A."/>
            <person name="Unkles S.E."/>
            <person name="van de Wiele N."/>
            <person name="van Rossen-Uffink D."/>
            <person name="Oliveira J.V."/>
            <person name="Vesth T.C."/>
            <person name="Visser J."/>
            <person name="Yu J.-H."/>
            <person name="Zhou M."/>
            <person name="Andersen M.R."/>
            <person name="Archer D.B."/>
            <person name="Baker S.E."/>
            <person name="Benoit I."/>
            <person name="Brakhage A.A."/>
            <person name="Braus G.H."/>
            <person name="Fischer R."/>
            <person name="Frisvad J.C."/>
            <person name="Goldman G.H."/>
            <person name="Houbraken J."/>
            <person name="Oakley B."/>
            <person name="Pocsi I."/>
            <person name="Scazzocchio C."/>
            <person name="Seiboth B."/>
            <person name="vanKuyk P.A."/>
            <person name="Wortman J."/>
            <person name="Dyer P.S."/>
            <person name="Grigoriev I.V."/>
        </authorList>
    </citation>
    <scope>NUCLEOTIDE SEQUENCE [LARGE SCALE GENOMIC DNA]</scope>
    <source>
        <strain evidence="2">CBS 101740 / IMI 381727 / IBT 21946</strain>
    </source>
</reference>
<name>A0A1L9U2A5_ASPBC</name>
<feature type="non-terminal residue" evidence="1">
    <location>
        <position position="1"/>
    </location>
</feature>
<evidence type="ECO:0000313" key="1">
    <source>
        <dbReference type="EMBL" id="OJJ65768.1"/>
    </source>
</evidence>
<dbReference type="VEuPathDB" id="FungiDB:ASPBRDRAFT_139405"/>
<organism evidence="1 2">
    <name type="scientific">Aspergillus brasiliensis (strain CBS 101740 / IMI 381727 / IBT 21946)</name>
    <dbReference type="NCBI Taxonomy" id="767769"/>
    <lineage>
        <taxon>Eukaryota</taxon>
        <taxon>Fungi</taxon>
        <taxon>Dikarya</taxon>
        <taxon>Ascomycota</taxon>
        <taxon>Pezizomycotina</taxon>
        <taxon>Eurotiomycetes</taxon>
        <taxon>Eurotiomycetidae</taxon>
        <taxon>Eurotiales</taxon>
        <taxon>Aspergillaceae</taxon>
        <taxon>Aspergillus</taxon>
        <taxon>Aspergillus subgen. Circumdati</taxon>
    </lineage>
</organism>
<gene>
    <name evidence="1" type="ORF">ASPBRDRAFT_139405</name>
</gene>
<dbReference type="AlphaFoldDB" id="A0A1L9U2A5"/>
<dbReference type="OrthoDB" id="4509880at2759"/>
<evidence type="ECO:0000313" key="2">
    <source>
        <dbReference type="Proteomes" id="UP000184499"/>
    </source>
</evidence>
<dbReference type="Proteomes" id="UP000184499">
    <property type="component" value="Unassembled WGS sequence"/>
</dbReference>
<dbReference type="RefSeq" id="XP_067473019.1">
    <property type="nucleotide sequence ID" value="XM_067619089.1"/>
</dbReference>
<sequence>YIERIYLQRAKWPSIIPICGCLVLFKSKIKFYYYLHDVHGLTNVIWWKLEPKPAAKRK</sequence>
<keyword evidence="2" id="KW-1185">Reference proteome</keyword>
<accession>A0A1L9U2A5</accession>
<protein>
    <submittedName>
        <fullName evidence="1">Uncharacterized protein</fullName>
    </submittedName>
</protein>